<feature type="domain" description="Teneurin NHL" evidence="5">
    <location>
        <begin position="242"/>
        <end position="333"/>
    </location>
</feature>
<keyword evidence="1" id="KW-0677">Repeat</keyword>
<dbReference type="SUPFAM" id="SSF101898">
    <property type="entry name" value="NHL repeat"/>
    <property type="match status" value="1"/>
</dbReference>
<organism evidence="6 7">
    <name type="scientific">Paenibacillus septentrionalis</name>
    <dbReference type="NCBI Taxonomy" id="429342"/>
    <lineage>
        <taxon>Bacteria</taxon>
        <taxon>Bacillati</taxon>
        <taxon>Bacillota</taxon>
        <taxon>Bacilli</taxon>
        <taxon>Bacillales</taxon>
        <taxon>Paenibacillaceae</taxon>
        <taxon>Paenibacillus</taxon>
    </lineage>
</organism>
<evidence type="ECO:0000256" key="2">
    <source>
        <dbReference type="PROSITE-ProRule" id="PRU00504"/>
    </source>
</evidence>
<dbReference type="InterPro" id="IPR012854">
    <property type="entry name" value="Cu_amine_oxidase-like_N"/>
</dbReference>
<proteinExistence type="predicted"/>
<evidence type="ECO:0000259" key="5">
    <source>
        <dbReference type="Pfam" id="PF25021"/>
    </source>
</evidence>
<feature type="domain" description="Copper amine oxidase-like N-terminal" evidence="4">
    <location>
        <begin position="406"/>
        <end position="515"/>
    </location>
</feature>
<dbReference type="PROSITE" id="PS51125">
    <property type="entry name" value="NHL"/>
    <property type="match status" value="2"/>
</dbReference>
<protein>
    <submittedName>
        <fullName evidence="6">Stalk domain-containing protein</fullName>
    </submittedName>
</protein>
<dbReference type="RefSeq" id="WP_379237175.1">
    <property type="nucleotide sequence ID" value="NZ_JBHSTE010000006.1"/>
</dbReference>
<evidence type="ECO:0000313" key="7">
    <source>
        <dbReference type="Proteomes" id="UP001596233"/>
    </source>
</evidence>
<dbReference type="Pfam" id="PF25021">
    <property type="entry name" value="TEN_NHL"/>
    <property type="match status" value="1"/>
</dbReference>
<dbReference type="Gene3D" id="2.120.10.30">
    <property type="entry name" value="TolB, C-terminal domain"/>
    <property type="match status" value="4"/>
</dbReference>
<dbReference type="PANTHER" id="PTHR13833">
    <property type="match status" value="1"/>
</dbReference>
<feature type="signal peptide" evidence="3">
    <location>
        <begin position="1"/>
        <end position="26"/>
    </location>
</feature>
<accession>A0ABW1V6Z5</accession>
<keyword evidence="7" id="KW-1185">Reference proteome</keyword>
<dbReference type="Pfam" id="PF01436">
    <property type="entry name" value="NHL"/>
    <property type="match status" value="2"/>
</dbReference>
<gene>
    <name evidence="6" type="ORF">ACFP56_18095</name>
</gene>
<evidence type="ECO:0000313" key="6">
    <source>
        <dbReference type="EMBL" id="MFC6334544.1"/>
    </source>
</evidence>
<feature type="repeat" description="NHL" evidence="2">
    <location>
        <begin position="171"/>
        <end position="206"/>
    </location>
</feature>
<evidence type="ECO:0000256" key="1">
    <source>
        <dbReference type="ARBA" id="ARBA00022737"/>
    </source>
</evidence>
<dbReference type="InterPro" id="IPR056822">
    <property type="entry name" value="TEN_NHL"/>
</dbReference>
<dbReference type="SUPFAM" id="SSF55383">
    <property type="entry name" value="Copper amine oxidase, domain N"/>
    <property type="match status" value="2"/>
</dbReference>
<keyword evidence="3" id="KW-0732">Signal</keyword>
<feature type="chain" id="PRO_5045732219" evidence="3">
    <location>
        <begin position="27"/>
        <end position="522"/>
    </location>
</feature>
<name>A0ABW1V6Z5_9BACL</name>
<dbReference type="InterPro" id="IPR036582">
    <property type="entry name" value="Mao_N_sf"/>
</dbReference>
<dbReference type="InterPro" id="IPR001258">
    <property type="entry name" value="NHL_repeat"/>
</dbReference>
<sequence length="522" mass="57227">MKQKLLRGLAVSVCGAMLLAPMSVSANQAVLKDRHLYEVRTLTGQFQPGFLDGSAHTASLYNPTSIMELNDGTLLISDTDNHLLRLYSYDQVTRYSGTILDLDEHGHPLGAFHDDSKENAFYSHPSGLAIDQQGNIYVADSNNHSIRIITQQGEVKTIAGTGVLGYKDGRGKDAQFYAPSDVAVDGKGNIYVADTLNHAIRKIDASGNVTTLNKLSDRIVEFFGGMVSEAGDYNDGPLSEALFNEPTALAFDEKGNLYVSDTGNQRIRYIDLTAQEVTTVAGGGSYGQNDLYAEAAYQDGAAEQARFSSPMGLSIASDGSVLIADRNNHTIRLLADGVVYTLAGQAEEHGRSDGVMNAAMLNEPTDVIELRDGSLAITDSSNNKVRIIKRYEQPQHEEDGSIHVIINGKLLLSDVVPQLHAGRTYVPLRALAEELGYEITYNKDSRQTSLVIDEHTSLIFSDRGEATVRLTEEEAISIDSTSIMVQNRLFVPVRFVTEELGYDVQWDQEQKHVVIRPYLFLE</sequence>
<evidence type="ECO:0000256" key="3">
    <source>
        <dbReference type="SAM" id="SignalP"/>
    </source>
</evidence>
<evidence type="ECO:0000259" key="4">
    <source>
        <dbReference type="Pfam" id="PF07833"/>
    </source>
</evidence>
<dbReference type="Pfam" id="PF07833">
    <property type="entry name" value="Cu_amine_oxidN1"/>
    <property type="match status" value="1"/>
</dbReference>
<dbReference type="EMBL" id="JBHSTE010000006">
    <property type="protein sequence ID" value="MFC6334544.1"/>
    <property type="molecule type" value="Genomic_DNA"/>
</dbReference>
<dbReference type="PANTHER" id="PTHR13833:SF71">
    <property type="entry name" value="NHL DOMAIN-CONTAINING PROTEIN"/>
    <property type="match status" value="1"/>
</dbReference>
<comment type="caution">
    <text evidence="6">The sequence shown here is derived from an EMBL/GenBank/DDBJ whole genome shotgun (WGS) entry which is preliminary data.</text>
</comment>
<dbReference type="Proteomes" id="UP001596233">
    <property type="component" value="Unassembled WGS sequence"/>
</dbReference>
<reference evidence="7" key="1">
    <citation type="journal article" date="2019" name="Int. J. Syst. Evol. Microbiol.">
        <title>The Global Catalogue of Microorganisms (GCM) 10K type strain sequencing project: providing services to taxonomists for standard genome sequencing and annotation.</title>
        <authorList>
            <consortium name="The Broad Institute Genomics Platform"/>
            <consortium name="The Broad Institute Genome Sequencing Center for Infectious Disease"/>
            <person name="Wu L."/>
            <person name="Ma J."/>
        </authorList>
    </citation>
    <scope>NUCLEOTIDE SEQUENCE [LARGE SCALE GENOMIC DNA]</scope>
    <source>
        <strain evidence="7">PCU 280</strain>
    </source>
</reference>
<dbReference type="InterPro" id="IPR011042">
    <property type="entry name" value="6-blade_b-propeller_TolB-like"/>
</dbReference>
<feature type="repeat" description="NHL" evidence="2">
    <location>
        <begin position="123"/>
        <end position="152"/>
    </location>
</feature>
<dbReference type="Gene3D" id="3.30.457.10">
    <property type="entry name" value="Copper amine oxidase-like, N-terminal domain"/>
    <property type="match status" value="1"/>
</dbReference>